<dbReference type="OrthoDB" id="10261556at2759"/>
<dbReference type="GO" id="GO:0000724">
    <property type="term" value="P:double-strand break repair via homologous recombination"/>
    <property type="evidence" value="ECO:0007669"/>
    <property type="project" value="TreeGrafter"/>
</dbReference>
<dbReference type="GO" id="GO:0016787">
    <property type="term" value="F:hydrolase activity"/>
    <property type="evidence" value="ECO:0007669"/>
    <property type="project" value="UniProtKB-KW"/>
</dbReference>
<reference evidence="7" key="1">
    <citation type="submission" date="2020-05" db="EMBL/GenBank/DDBJ databases">
        <title>Mycena genomes resolve the evolution of fungal bioluminescence.</title>
        <authorList>
            <person name="Tsai I.J."/>
        </authorList>
    </citation>
    <scope>NUCLEOTIDE SEQUENCE</scope>
    <source>
        <strain evidence="7">160909Yilan</strain>
    </source>
</reference>
<evidence type="ECO:0000256" key="3">
    <source>
        <dbReference type="ARBA" id="ARBA00023235"/>
    </source>
</evidence>
<evidence type="ECO:0000256" key="5">
    <source>
        <dbReference type="ARBA" id="ARBA00034808"/>
    </source>
</evidence>
<dbReference type="GO" id="GO:0003677">
    <property type="term" value="F:DNA binding"/>
    <property type="evidence" value="ECO:0007669"/>
    <property type="project" value="UniProtKB-KW"/>
</dbReference>
<proteinExistence type="inferred from homology"/>
<keyword evidence="7" id="KW-0378">Hydrolase</keyword>
<dbReference type="EMBL" id="JACAZH010000032">
    <property type="protein sequence ID" value="KAF7338858.1"/>
    <property type="molecule type" value="Genomic_DNA"/>
</dbReference>
<dbReference type="GO" id="GO:0009378">
    <property type="term" value="F:four-way junction helicase activity"/>
    <property type="evidence" value="ECO:0007669"/>
    <property type="project" value="TreeGrafter"/>
</dbReference>
<name>A0A8H6XD40_9AGAR</name>
<evidence type="ECO:0000256" key="1">
    <source>
        <dbReference type="ARBA" id="ARBA00005446"/>
    </source>
</evidence>
<evidence type="ECO:0000259" key="6">
    <source>
        <dbReference type="PROSITE" id="PS51192"/>
    </source>
</evidence>
<dbReference type="Pfam" id="PF00270">
    <property type="entry name" value="DEAD"/>
    <property type="match status" value="1"/>
</dbReference>
<dbReference type="InterPro" id="IPR027417">
    <property type="entry name" value="P-loop_NTPase"/>
</dbReference>
<dbReference type="GO" id="GO:0043138">
    <property type="term" value="F:3'-5' DNA helicase activity"/>
    <property type="evidence" value="ECO:0007669"/>
    <property type="project" value="UniProtKB-EC"/>
</dbReference>
<dbReference type="InterPro" id="IPR014001">
    <property type="entry name" value="Helicase_ATP-bd"/>
</dbReference>
<dbReference type="PANTHER" id="PTHR13710:SF105">
    <property type="entry name" value="ATP-DEPENDENT DNA HELICASE Q1"/>
    <property type="match status" value="1"/>
</dbReference>
<dbReference type="Gene3D" id="3.40.50.300">
    <property type="entry name" value="P-loop containing nucleotide triphosphate hydrolases"/>
    <property type="match status" value="1"/>
</dbReference>
<evidence type="ECO:0000313" key="7">
    <source>
        <dbReference type="EMBL" id="KAF7338858.1"/>
    </source>
</evidence>
<accession>A0A8H6XD40</accession>
<comment type="catalytic activity">
    <reaction evidence="4">
        <text>Couples ATP hydrolysis with the unwinding of duplex DNA by translocating in the 3'-5' direction.</text>
        <dbReference type="EC" id="5.6.2.4"/>
    </reaction>
</comment>
<sequence>MASQNFDNLLLSEIRDKVASVFGYRPCLWQLKVVRAILKRDKDVASIAATGSGKTLTFWMPLLFVPDGIQIVVTPLNILGSQNVASLAKVGISAITITGETATEQNFRAIADGCHRAIVTNIETLMKPGGGFEKLWNDKKFMSRVISVVWDEAQCISKTYLFYITSATLPADVLHDVMSILGMRESKTEIFVRSNDRSNIHIAVRKMKYPINSFKDLRFLIPKDWDGTTPLPFKFVIFFDTIAESIQAAQYLRSLVPPEARDKIKWFNSEMSPEFRTEESDKFNKGHDLWPCMYGVFRDGN</sequence>
<dbReference type="GO" id="GO:0005524">
    <property type="term" value="F:ATP binding"/>
    <property type="evidence" value="ECO:0007669"/>
    <property type="project" value="InterPro"/>
</dbReference>
<evidence type="ECO:0000256" key="4">
    <source>
        <dbReference type="ARBA" id="ARBA00034617"/>
    </source>
</evidence>
<comment type="caution">
    <text evidence="7">The sequence shown here is derived from an EMBL/GenBank/DDBJ whole genome shotgun (WGS) entry which is preliminary data.</text>
</comment>
<dbReference type="PROSITE" id="PS51192">
    <property type="entry name" value="HELICASE_ATP_BIND_1"/>
    <property type="match status" value="1"/>
</dbReference>
<dbReference type="GO" id="GO:0005737">
    <property type="term" value="C:cytoplasm"/>
    <property type="evidence" value="ECO:0007669"/>
    <property type="project" value="TreeGrafter"/>
</dbReference>
<dbReference type="GO" id="GO:0005694">
    <property type="term" value="C:chromosome"/>
    <property type="evidence" value="ECO:0007669"/>
    <property type="project" value="TreeGrafter"/>
</dbReference>
<feature type="domain" description="Helicase ATP-binding" evidence="6">
    <location>
        <begin position="35"/>
        <end position="187"/>
    </location>
</feature>
<dbReference type="InterPro" id="IPR011545">
    <property type="entry name" value="DEAD/DEAH_box_helicase_dom"/>
</dbReference>
<protein>
    <recommendedName>
        <fullName evidence="5">DNA 3'-5' helicase</fullName>
        <ecNumber evidence="5">5.6.2.4</ecNumber>
    </recommendedName>
</protein>
<dbReference type="SUPFAM" id="SSF52540">
    <property type="entry name" value="P-loop containing nucleoside triphosphate hydrolases"/>
    <property type="match status" value="1"/>
</dbReference>
<keyword evidence="2" id="KW-0238">DNA-binding</keyword>
<evidence type="ECO:0000256" key="2">
    <source>
        <dbReference type="ARBA" id="ARBA00023125"/>
    </source>
</evidence>
<dbReference type="Proteomes" id="UP000623467">
    <property type="component" value="Unassembled WGS sequence"/>
</dbReference>
<comment type="similarity">
    <text evidence="1">Belongs to the helicase family. RecQ subfamily.</text>
</comment>
<keyword evidence="8" id="KW-1185">Reference proteome</keyword>
<dbReference type="EC" id="5.6.2.4" evidence="5"/>
<dbReference type="AlphaFoldDB" id="A0A8H6XD40"/>
<gene>
    <name evidence="7" type="ORF">MSAN_02208800</name>
</gene>
<dbReference type="SMART" id="SM00487">
    <property type="entry name" value="DEXDc"/>
    <property type="match status" value="1"/>
</dbReference>
<dbReference type="PANTHER" id="PTHR13710">
    <property type="entry name" value="DNA HELICASE RECQ FAMILY MEMBER"/>
    <property type="match status" value="1"/>
</dbReference>
<organism evidence="7 8">
    <name type="scientific">Mycena sanguinolenta</name>
    <dbReference type="NCBI Taxonomy" id="230812"/>
    <lineage>
        <taxon>Eukaryota</taxon>
        <taxon>Fungi</taxon>
        <taxon>Dikarya</taxon>
        <taxon>Basidiomycota</taxon>
        <taxon>Agaricomycotina</taxon>
        <taxon>Agaricomycetes</taxon>
        <taxon>Agaricomycetidae</taxon>
        <taxon>Agaricales</taxon>
        <taxon>Marasmiineae</taxon>
        <taxon>Mycenaceae</taxon>
        <taxon>Mycena</taxon>
    </lineage>
</organism>
<keyword evidence="3" id="KW-0413">Isomerase</keyword>
<evidence type="ECO:0000313" key="8">
    <source>
        <dbReference type="Proteomes" id="UP000623467"/>
    </source>
</evidence>